<dbReference type="OrthoDB" id="10547702at2759"/>
<gene>
    <name evidence="2" type="primary">RvY_05290-1</name>
    <name evidence="2" type="synonym">RvY_05290.1</name>
    <name evidence="2" type="ORF">RvY_05290</name>
</gene>
<reference evidence="2 3" key="1">
    <citation type="journal article" date="2016" name="Nat. Commun.">
        <title>Extremotolerant tardigrade genome and improved radiotolerance of human cultured cells by tardigrade-unique protein.</title>
        <authorList>
            <person name="Hashimoto T."/>
            <person name="Horikawa D.D."/>
            <person name="Saito Y."/>
            <person name="Kuwahara H."/>
            <person name="Kozuka-Hata H."/>
            <person name="Shin-I T."/>
            <person name="Minakuchi Y."/>
            <person name="Ohishi K."/>
            <person name="Motoyama A."/>
            <person name="Aizu T."/>
            <person name="Enomoto A."/>
            <person name="Kondo K."/>
            <person name="Tanaka S."/>
            <person name="Hara Y."/>
            <person name="Koshikawa S."/>
            <person name="Sagara H."/>
            <person name="Miura T."/>
            <person name="Yokobori S."/>
            <person name="Miyagawa K."/>
            <person name="Suzuki Y."/>
            <person name="Kubo T."/>
            <person name="Oyama M."/>
            <person name="Kohara Y."/>
            <person name="Fujiyama A."/>
            <person name="Arakawa K."/>
            <person name="Katayama T."/>
            <person name="Toyoda A."/>
            <person name="Kunieda T."/>
        </authorList>
    </citation>
    <scope>NUCLEOTIDE SEQUENCE [LARGE SCALE GENOMIC DNA]</scope>
    <source>
        <strain evidence="2 3">YOKOZUNA-1</strain>
    </source>
</reference>
<name>A0A1D1V063_RAMVA</name>
<evidence type="ECO:0000256" key="1">
    <source>
        <dbReference type="SAM" id="MobiDB-lite"/>
    </source>
</evidence>
<feature type="region of interest" description="Disordered" evidence="1">
    <location>
        <begin position="136"/>
        <end position="171"/>
    </location>
</feature>
<dbReference type="Proteomes" id="UP000186922">
    <property type="component" value="Unassembled WGS sequence"/>
</dbReference>
<sequence length="171" mass="18528">MDVLPGQVTETETGPVEVSSFSVDTRPVMVDAQAHTSMNVEDSMDTTPNGTLQRLVKEDYEPSNEIPSEDRDVDDGQQPLGIVESCFPYFARRNASNQHRPHHSPYQSSKVSAAAGLCPGVRCYFGGDGVDEEVAFEPVNHSSSSKHSLVPTVDRPATEREAIPLNDNAAA</sequence>
<accession>A0A1D1V063</accession>
<dbReference type="AlphaFoldDB" id="A0A1D1V063"/>
<keyword evidence="3" id="KW-1185">Reference proteome</keyword>
<proteinExistence type="predicted"/>
<evidence type="ECO:0000313" key="2">
    <source>
        <dbReference type="EMBL" id="GAU93332.1"/>
    </source>
</evidence>
<protein>
    <submittedName>
        <fullName evidence="2">Uncharacterized protein</fullName>
    </submittedName>
</protein>
<evidence type="ECO:0000313" key="3">
    <source>
        <dbReference type="Proteomes" id="UP000186922"/>
    </source>
</evidence>
<organism evidence="2 3">
    <name type="scientific">Ramazzottius varieornatus</name>
    <name type="common">Water bear</name>
    <name type="synonym">Tardigrade</name>
    <dbReference type="NCBI Taxonomy" id="947166"/>
    <lineage>
        <taxon>Eukaryota</taxon>
        <taxon>Metazoa</taxon>
        <taxon>Ecdysozoa</taxon>
        <taxon>Tardigrada</taxon>
        <taxon>Eutardigrada</taxon>
        <taxon>Parachela</taxon>
        <taxon>Hypsibioidea</taxon>
        <taxon>Ramazzottiidae</taxon>
        <taxon>Ramazzottius</taxon>
    </lineage>
</organism>
<dbReference type="EMBL" id="BDGG01000002">
    <property type="protein sequence ID" value="GAU93332.1"/>
    <property type="molecule type" value="Genomic_DNA"/>
</dbReference>
<comment type="caution">
    <text evidence="2">The sequence shown here is derived from an EMBL/GenBank/DDBJ whole genome shotgun (WGS) entry which is preliminary data.</text>
</comment>